<evidence type="ECO:0000256" key="1">
    <source>
        <dbReference type="SAM" id="MobiDB-lite"/>
    </source>
</evidence>
<organism evidence="2">
    <name type="scientific">Culex pipiens</name>
    <name type="common">House mosquito</name>
    <dbReference type="NCBI Taxonomy" id="7175"/>
    <lineage>
        <taxon>Eukaryota</taxon>
        <taxon>Metazoa</taxon>
        <taxon>Ecdysozoa</taxon>
        <taxon>Arthropoda</taxon>
        <taxon>Hexapoda</taxon>
        <taxon>Insecta</taxon>
        <taxon>Pterygota</taxon>
        <taxon>Neoptera</taxon>
        <taxon>Endopterygota</taxon>
        <taxon>Diptera</taxon>
        <taxon>Nematocera</taxon>
        <taxon>Culicoidea</taxon>
        <taxon>Culicidae</taxon>
        <taxon>Culicinae</taxon>
        <taxon>Culicini</taxon>
        <taxon>Culex</taxon>
        <taxon>Culex</taxon>
    </lineage>
</organism>
<dbReference type="AlphaFoldDB" id="A0A8D8B4Y0"/>
<feature type="compositionally biased region" description="Low complexity" evidence="1">
    <location>
        <begin position="111"/>
        <end position="123"/>
    </location>
</feature>
<proteinExistence type="predicted"/>
<sequence>MIVRVPMTSVVVQQTLRVTAVRMPMTTPSPMRMPMTPTAAAVTMPVGATMLERVNANQVDQQPQHRHHKQPLVLHLRRFDRALHRLGHDEEGDKQQEQTVDEAGQHLGAHVPVRVLVGGLPLGDDGRGQAREQPGAVEEHVERVRDET</sequence>
<feature type="compositionally biased region" description="Basic and acidic residues" evidence="1">
    <location>
        <begin position="84"/>
        <end position="96"/>
    </location>
</feature>
<name>A0A8D8B4Y0_CULPI</name>
<dbReference type="EMBL" id="HBUE01060048">
    <property type="protein sequence ID" value="CAG6468200.1"/>
    <property type="molecule type" value="Transcribed_RNA"/>
</dbReference>
<feature type="region of interest" description="Disordered" evidence="1">
    <location>
        <begin position="84"/>
        <end position="148"/>
    </location>
</feature>
<feature type="compositionally biased region" description="Basic and acidic residues" evidence="1">
    <location>
        <begin position="137"/>
        <end position="148"/>
    </location>
</feature>
<protein>
    <submittedName>
        <fullName evidence="2">(northern house mosquito) hypothetical protein</fullName>
    </submittedName>
</protein>
<evidence type="ECO:0000313" key="2">
    <source>
        <dbReference type="EMBL" id="CAG6468200.1"/>
    </source>
</evidence>
<accession>A0A8D8B4Y0</accession>
<reference evidence="2" key="1">
    <citation type="submission" date="2021-05" db="EMBL/GenBank/DDBJ databases">
        <authorList>
            <person name="Alioto T."/>
            <person name="Alioto T."/>
            <person name="Gomez Garrido J."/>
        </authorList>
    </citation>
    <scope>NUCLEOTIDE SEQUENCE</scope>
</reference>